<dbReference type="Proteomes" id="UP000023152">
    <property type="component" value="Unassembled WGS sequence"/>
</dbReference>
<feature type="non-terminal residue" evidence="1">
    <location>
        <position position="1"/>
    </location>
</feature>
<proteinExistence type="predicted"/>
<organism evidence="1 2">
    <name type="scientific">Reticulomyxa filosa</name>
    <dbReference type="NCBI Taxonomy" id="46433"/>
    <lineage>
        <taxon>Eukaryota</taxon>
        <taxon>Sar</taxon>
        <taxon>Rhizaria</taxon>
        <taxon>Retaria</taxon>
        <taxon>Foraminifera</taxon>
        <taxon>Monothalamids</taxon>
        <taxon>Reticulomyxidae</taxon>
        <taxon>Reticulomyxa</taxon>
    </lineage>
</organism>
<gene>
    <name evidence="1" type="ORF">RFI_25342</name>
</gene>
<dbReference type="AlphaFoldDB" id="X6MDS5"/>
<protein>
    <submittedName>
        <fullName evidence="1">Uncharacterized protein</fullName>
    </submittedName>
</protein>
<reference evidence="1 2" key="1">
    <citation type="journal article" date="2013" name="Curr. Biol.">
        <title>The Genome of the Foraminiferan Reticulomyxa filosa.</title>
        <authorList>
            <person name="Glockner G."/>
            <person name="Hulsmann N."/>
            <person name="Schleicher M."/>
            <person name="Noegel A.A."/>
            <person name="Eichinger L."/>
            <person name="Gallinger C."/>
            <person name="Pawlowski J."/>
            <person name="Sierra R."/>
            <person name="Euteneuer U."/>
            <person name="Pillet L."/>
            <person name="Moustafa A."/>
            <person name="Platzer M."/>
            <person name="Groth M."/>
            <person name="Szafranski K."/>
            <person name="Schliwa M."/>
        </authorList>
    </citation>
    <scope>NUCLEOTIDE SEQUENCE [LARGE SCALE GENOMIC DNA]</scope>
</reference>
<sequence>KKKKKAMQRYWKARLWSPFMNGFLIEDVLMHSGKLLMNETLSQQQIVKIFRELKMQWEKDYSKNVITTDERENRYLEKFGDGFKRFDYNFFLKKINNKFFFKKKKAKIMNTIVMVSRLAKINITDWSDARKLKLICTSAIVEAIRACGSTFKSVGKSELKFAFGGPKFHEY</sequence>
<comment type="caution">
    <text evidence="1">The sequence shown here is derived from an EMBL/GenBank/DDBJ whole genome shotgun (WGS) entry which is preliminary data.</text>
</comment>
<evidence type="ECO:0000313" key="2">
    <source>
        <dbReference type="Proteomes" id="UP000023152"/>
    </source>
</evidence>
<evidence type="ECO:0000313" key="1">
    <source>
        <dbReference type="EMBL" id="ETO12034.1"/>
    </source>
</evidence>
<dbReference type="EMBL" id="ASPP01021798">
    <property type="protein sequence ID" value="ETO12034.1"/>
    <property type="molecule type" value="Genomic_DNA"/>
</dbReference>
<accession>X6MDS5</accession>
<name>X6MDS5_RETFI</name>
<keyword evidence="2" id="KW-1185">Reference proteome</keyword>